<evidence type="ECO:0000313" key="1">
    <source>
        <dbReference type="EMBL" id="CAK9153484.1"/>
    </source>
</evidence>
<reference evidence="1 2" key="1">
    <citation type="submission" date="2024-02" db="EMBL/GenBank/DDBJ databases">
        <authorList>
            <person name="Vignale AGUSTIN F."/>
            <person name="Sosa J E."/>
            <person name="Modenutti C."/>
        </authorList>
    </citation>
    <scope>NUCLEOTIDE SEQUENCE [LARGE SCALE GENOMIC DNA]</scope>
</reference>
<proteinExistence type="predicted"/>
<evidence type="ECO:0000313" key="2">
    <source>
        <dbReference type="Proteomes" id="UP001642360"/>
    </source>
</evidence>
<dbReference type="EMBL" id="CAUOFW020002403">
    <property type="protein sequence ID" value="CAK9153484.1"/>
    <property type="molecule type" value="Genomic_DNA"/>
</dbReference>
<dbReference type="Proteomes" id="UP001642360">
    <property type="component" value="Unassembled WGS sequence"/>
</dbReference>
<protein>
    <submittedName>
        <fullName evidence="1">Uncharacterized protein</fullName>
    </submittedName>
</protein>
<dbReference type="AlphaFoldDB" id="A0ABC8S8I2"/>
<sequence length="80" mass="8427">MGSMQLGAQAYTKKAKARARRSKMALAVRQHAVVASGLHKAGKSTSEALKDGVGSEAQANNQSMGCKICDDRNDVAQHAQ</sequence>
<comment type="caution">
    <text evidence="1">The sequence shown here is derived from an EMBL/GenBank/DDBJ whole genome shotgun (WGS) entry which is preliminary data.</text>
</comment>
<keyword evidence="2" id="KW-1185">Reference proteome</keyword>
<organism evidence="1 2">
    <name type="scientific">Ilex paraguariensis</name>
    <name type="common">yerba mate</name>
    <dbReference type="NCBI Taxonomy" id="185542"/>
    <lineage>
        <taxon>Eukaryota</taxon>
        <taxon>Viridiplantae</taxon>
        <taxon>Streptophyta</taxon>
        <taxon>Embryophyta</taxon>
        <taxon>Tracheophyta</taxon>
        <taxon>Spermatophyta</taxon>
        <taxon>Magnoliopsida</taxon>
        <taxon>eudicotyledons</taxon>
        <taxon>Gunneridae</taxon>
        <taxon>Pentapetalae</taxon>
        <taxon>asterids</taxon>
        <taxon>campanulids</taxon>
        <taxon>Aquifoliales</taxon>
        <taxon>Aquifoliaceae</taxon>
        <taxon>Ilex</taxon>
    </lineage>
</organism>
<accession>A0ABC8S8I2</accession>
<gene>
    <name evidence="1" type="ORF">ILEXP_LOCUS21752</name>
</gene>
<name>A0ABC8S8I2_9AQUA</name>